<evidence type="ECO:0000256" key="1">
    <source>
        <dbReference type="SAM" id="MobiDB-lite"/>
    </source>
</evidence>
<proteinExistence type="predicted"/>
<dbReference type="EMBL" id="ML769800">
    <property type="protein sequence ID" value="KAE9387442.1"/>
    <property type="molecule type" value="Genomic_DNA"/>
</dbReference>
<dbReference type="OrthoDB" id="3020801at2759"/>
<protein>
    <submittedName>
        <fullName evidence="2">Uncharacterized protein</fullName>
    </submittedName>
</protein>
<accession>A0A6A4GNS4</accession>
<organism evidence="2 3">
    <name type="scientific">Gymnopus androsaceus JB14</name>
    <dbReference type="NCBI Taxonomy" id="1447944"/>
    <lineage>
        <taxon>Eukaryota</taxon>
        <taxon>Fungi</taxon>
        <taxon>Dikarya</taxon>
        <taxon>Basidiomycota</taxon>
        <taxon>Agaricomycotina</taxon>
        <taxon>Agaricomycetes</taxon>
        <taxon>Agaricomycetidae</taxon>
        <taxon>Agaricales</taxon>
        <taxon>Marasmiineae</taxon>
        <taxon>Omphalotaceae</taxon>
        <taxon>Gymnopus</taxon>
    </lineage>
</organism>
<sequence length="170" mass="18816">MALEGLKEPVPQLITTLIIPPLLFPFGHSPLELIEQCWKDWKCNGKLDHTCSTFPAQVIGYSHGGGQIELSNTKHFIRNLNVLNAIVSNPTFQCISGIANSAHKRYRPNMYEHLKENDEALHLWKLSLCRNFPKSVFAATTINSGKEGKDGPSKDLQRISVGPGGQLPVS</sequence>
<feature type="compositionally biased region" description="Basic and acidic residues" evidence="1">
    <location>
        <begin position="146"/>
        <end position="157"/>
    </location>
</feature>
<name>A0A6A4GNS4_9AGAR</name>
<feature type="region of interest" description="Disordered" evidence="1">
    <location>
        <begin position="143"/>
        <end position="170"/>
    </location>
</feature>
<dbReference type="AlphaFoldDB" id="A0A6A4GNS4"/>
<evidence type="ECO:0000313" key="3">
    <source>
        <dbReference type="Proteomes" id="UP000799118"/>
    </source>
</evidence>
<evidence type="ECO:0000313" key="2">
    <source>
        <dbReference type="EMBL" id="KAE9387442.1"/>
    </source>
</evidence>
<gene>
    <name evidence="2" type="ORF">BT96DRAFT_1005104</name>
</gene>
<dbReference type="Proteomes" id="UP000799118">
    <property type="component" value="Unassembled WGS sequence"/>
</dbReference>
<keyword evidence="3" id="KW-1185">Reference proteome</keyword>
<reference evidence="2" key="1">
    <citation type="journal article" date="2019" name="Environ. Microbiol.">
        <title>Fungal ecological strategies reflected in gene transcription - a case study of two litter decomposers.</title>
        <authorList>
            <person name="Barbi F."/>
            <person name="Kohler A."/>
            <person name="Barry K."/>
            <person name="Baskaran P."/>
            <person name="Daum C."/>
            <person name="Fauchery L."/>
            <person name="Ihrmark K."/>
            <person name="Kuo A."/>
            <person name="LaButti K."/>
            <person name="Lipzen A."/>
            <person name="Morin E."/>
            <person name="Grigoriev I.V."/>
            <person name="Henrissat B."/>
            <person name="Lindahl B."/>
            <person name="Martin F."/>
        </authorList>
    </citation>
    <scope>NUCLEOTIDE SEQUENCE</scope>
    <source>
        <strain evidence="2">JB14</strain>
    </source>
</reference>